<comment type="function">
    <text evidence="7">Catalyzes the hydrolysis of inorganic pyrophosphate (PPi) forming two phosphate ions.</text>
</comment>
<evidence type="ECO:0000313" key="8">
    <source>
        <dbReference type="EMBL" id="GGE04280.1"/>
    </source>
</evidence>
<dbReference type="RefSeq" id="WP_188761653.1">
    <property type="nucleotide sequence ID" value="NZ_BMJM01000002.1"/>
</dbReference>
<feature type="binding site" evidence="7">
    <location>
        <position position="71"/>
    </location>
    <ligand>
        <name>Mg(2+)</name>
        <dbReference type="ChEBI" id="CHEBI:18420"/>
        <label>1</label>
    </ligand>
</feature>
<protein>
    <recommendedName>
        <fullName evidence="7">Inorganic pyrophosphatase</fullName>
        <ecNumber evidence="7">3.6.1.1</ecNumber>
    </recommendedName>
    <alternativeName>
        <fullName evidence="7">Pyrophosphate phospho-hydrolase</fullName>
        <shortName evidence="7">PPase</shortName>
    </alternativeName>
</protein>
<gene>
    <name evidence="7 8" type="primary">ppa</name>
    <name evidence="8" type="ORF">GCM10011529_08280</name>
</gene>
<evidence type="ECO:0000256" key="4">
    <source>
        <dbReference type="ARBA" id="ARBA00022801"/>
    </source>
</evidence>
<dbReference type="EC" id="3.6.1.1" evidence="7"/>
<evidence type="ECO:0000256" key="3">
    <source>
        <dbReference type="ARBA" id="ARBA00022723"/>
    </source>
</evidence>
<feature type="binding site" evidence="7">
    <location>
        <position position="103"/>
    </location>
    <ligand>
        <name>Mg(2+)</name>
        <dbReference type="ChEBI" id="CHEBI:18420"/>
        <label>1</label>
    </ligand>
</feature>
<keyword evidence="5 7" id="KW-0460">Magnesium</keyword>
<dbReference type="CDD" id="cd00412">
    <property type="entry name" value="pyrophosphatase"/>
    <property type="match status" value="1"/>
</dbReference>
<dbReference type="Pfam" id="PF00719">
    <property type="entry name" value="Pyrophosphatase"/>
    <property type="match status" value="1"/>
</dbReference>
<reference evidence="8" key="1">
    <citation type="journal article" date="2014" name="Int. J. Syst. Evol. Microbiol.">
        <title>Complete genome sequence of Corynebacterium casei LMG S-19264T (=DSM 44701T), isolated from a smear-ripened cheese.</title>
        <authorList>
            <consortium name="US DOE Joint Genome Institute (JGI-PGF)"/>
            <person name="Walter F."/>
            <person name="Albersmeier A."/>
            <person name="Kalinowski J."/>
            <person name="Ruckert C."/>
        </authorList>
    </citation>
    <scope>NUCLEOTIDE SEQUENCE</scope>
    <source>
        <strain evidence="8">CGMCC 1.15519</strain>
    </source>
</reference>
<keyword evidence="4 7" id="KW-0378">Hydrolase</keyword>
<feature type="binding site" evidence="7">
    <location>
        <position position="56"/>
    </location>
    <ligand>
        <name>substrate</name>
    </ligand>
</feature>
<feature type="binding site" evidence="7">
    <location>
        <position position="44"/>
    </location>
    <ligand>
        <name>substrate</name>
    </ligand>
</feature>
<dbReference type="InterPro" id="IPR008162">
    <property type="entry name" value="Pyrophosphatase"/>
</dbReference>
<dbReference type="SUPFAM" id="SSF50324">
    <property type="entry name" value="Inorganic pyrophosphatase"/>
    <property type="match status" value="1"/>
</dbReference>
<feature type="binding site" evidence="7">
    <location>
        <position position="66"/>
    </location>
    <ligand>
        <name>Mg(2+)</name>
        <dbReference type="ChEBI" id="CHEBI:18420"/>
        <label>1</label>
    </ligand>
</feature>
<dbReference type="PROSITE" id="PS00387">
    <property type="entry name" value="PPASE"/>
    <property type="match status" value="1"/>
</dbReference>
<comment type="similarity">
    <text evidence="7">Belongs to the PPase family.</text>
</comment>
<evidence type="ECO:0000256" key="7">
    <source>
        <dbReference type="HAMAP-Rule" id="MF_00209"/>
    </source>
</evidence>
<dbReference type="NCBIfam" id="NF002317">
    <property type="entry name" value="PRK01250.1"/>
    <property type="match status" value="1"/>
</dbReference>
<comment type="catalytic activity">
    <reaction evidence="6 7">
        <text>diphosphate + H2O = 2 phosphate + H(+)</text>
        <dbReference type="Rhea" id="RHEA:24576"/>
        <dbReference type="ChEBI" id="CHEBI:15377"/>
        <dbReference type="ChEBI" id="CHEBI:15378"/>
        <dbReference type="ChEBI" id="CHEBI:33019"/>
        <dbReference type="ChEBI" id="CHEBI:43474"/>
        <dbReference type="EC" id="3.6.1.1"/>
    </reaction>
</comment>
<reference evidence="8" key="2">
    <citation type="submission" date="2020-09" db="EMBL/GenBank/DDBJ databases">
        <authorList>
            <person name="Sun Q."/>
            <person name="Zhou Y."/>
        </authorList>
    </citation>
    <scope>NUCLEOTIDE SEQUENCE</scope>
    <source>
        <strain evidence="8">CGMCC 1.15519</strain>
    </source>
</reference>
<dbReference type="GO" id="GO:0005737">
    <property type="term" value="C:cytoplasm"/>
    <property type="evidence" value="ECO:0007669"/>
    <property type="project" value="UniProtKB-SubCell"/>
</dbReference>
<proteinExistence type="inferred from homology"/>
<dbReference type="InterPro" id="IPR036649">
    <property type="entry name" value="Pyrophosphatase_sf"/>
</dbReference>
<dbReference type="GO" id="GO:0000287">
    <property type="term" value="F:magnesium ion binding"/>
    <property type="evidence" value="ECO:0007669"/>
    <property type="project" value="UniProtKB-UniRule"/>
</dbReference>
<keyword evidence="9" id="KW-1185">Reference proteome</keyword>
<keyword evidence="2 7" id="KW-0963">Cytoplasm</keyword>
<dbReference type="Proteomes" id="UP000635071">
    <property type="component" value="Unassembled WGS sequence"/>
</dbReference>
<accession>A0A916ZLZ3</accession>
<keyword evidence="3 7" id="KW-0479">Metal-binding</keyword>
<dbReference type="PANTHER" id="PTHR10286">
    <property type="entry name" value="INORGANIC PYROPHOSPHATASE"/>
    <property type="match status" value="1"/>
</dbReference>
<evidence type="ECO:0000256" key="6">
    <source>
        <dbReference type="ARBA" id="ARBA00047820"/>
    </source>
</evidence>
<comment type="subcellular location">
    <subcellularLocation>
        <location evidence="7">Cytoplasm</location>
    </subcellularLocation>
</comment>
<dbReference type="Gene3D" id="3.90.80.10">
    <property type="entry name" value="Inorganic pyrophosphatase"/>
    <property type="match status" value="1"/>
</dbReference>
<comment type="caution">
    <text evidence="8">The sequence shown here is derived from an EMBL/GenBank/DDBJ whole genome shotgun (WGS) entry which is preliminary data.</text>
</comment>
<comment type="cofactor">
    <cofactor evidence="1 7">
        <name>Mg(2+)</name>
        <dbReference type="ChEBI" id="CHEBI:18420"/>
    </cofactor>
</comment>
<dbReference type="FunFam" id="3.90.80.10:FF:000003">
    <property type="entry name" value="Inorganic pyrophosphatase"/>
    <property type="match status" value="1"/>
</dbReference>
<feature type="binding site" evidence="7">
    <location>
        <position position="71"/>
    </location>
    <ligand>
        <name>Mg(2+)</name>
        <dbReference type="ChEBI" id="CHEBI:18420"/>
        <label>2</label>
    </ligand>
</feature>
<dbReference type="AlphaFoldDB" id="A0A916ZLZ3"/>
<dbReference type="GO" id="GO:0006796">
    <property type="term" value="P:phosphate-containing compound metabolic process"/>
    <property type="evidence" value="ECO:0007669"/>
    <property type="project" value="InterPro"/>
</dbReference>
<evidence type="ECO:0000256" key="1">
    <source>
        <dbReference type="ARBA" id="ARBA00001946"/>
    </source>
</evidence>
<feature type="binding site" evidence="7">
    <location>
        <position position="142"/>
    </location>
    <ligand>
        <name>substrate</name>
    </ligand>
</feature>
<comment type="subunit">
    <text evidence="7">Homohexamer.</text>
</comment>
<dbReference type="GO" id="GO:0004427">
    <property type="term" value="F:inorganic diphosphate phosphatase activity"/>
    <property type="evidence" value="ECO:0007669"/>
    <property type="project" value="UniProtKB-UniRule"/>
</dbReference>
<sequence>MRIDQIPIGVNVPYDVNVVIECPLGGEPVKYELDKASGALFVDRILHTAMRYPTNYGFIPHTLAEDGDPIDALVVARTPFVPGCISRVRPVGVMMMEDDAGGDAKLLCVSVNKVHPYYNNVSEYTDLPDILLNQIEHFFTHYKDLEPGKWTKFLGWQGKATAERLILESIDRYNNAEQGHDVPAPREHPGAPRA</sequence>
<feature type="binding site" evidence="7">
    <location>
        <position position="30"/>
    </location>
    <ligand>
        <name>substrate</name>
    </ligand>
</feature>
<evidence type="ECO:0000313" key="9">
    <source>
        <dbReference type="Proteomes" id="UP000635071"/>
    </source>
</evidence>
<evidence type="ECO:0000256" key="2">
    <source>
        <dbReference type="ARBA" id="ARBA00022490"/>
    </source>
</evidence>
<evidence type="ECO:0000256" key="5">
    <source>
        <dbReference type="ARBA" id="ARBA00022842"/>
    </source>
</evidence>
<organism evidence="8 9">
    <name type="scientific">Sandarakinorhabdus glacialis</name>
    <dbReference type="NCBI Taxonomy" id="1614636"/>
    <lineage>
        <taxon>Bacteria</taxon>
        <taxon>Pseudomonadati</taxon>
        <taxon>Pseudomonadota</taxon>
        <taxon>Alphaproteobacteria</taxon>
        <taxon>Sphingomonadales</taxon>
        <taxon>Sphingosinicellaceae</taxon>
        <taxon>Sandarakinorhabdus</taxon>
    </lineage>
</organism>
<dbReference type="EMBL" id="BMJM01000002">
    <property type="protein sequence ID" value="GGE04280.1"/>
    <property type="molecule type" value="Genomic_DNA"/>
</dbReference>
<dbReference type="HAMAP" id="MF_00209">
    <property type="entry name" value="Inorganic_PPase"/>
    <property type="match status" value="1"/>
</dbReference>
<name>A0A916ZLZ3_9SPHN</name>